<protein>
    <submittedName>
        <fullName evidence="2">Carbonic anhydrase-related protein 10-like</fullName>
    </submittedName>
</protein>
<proteinExistence type="predicted"/>
<evidence type="ECO:0000313" key="2">
    <source>
        <dbReference type="EMBL" id="OQR74150.1"/>
    </source>
</evidence>
<dbReference type="InterPro" id="IPR036398">
    <property type="entry name" value="CA_dom_sf"/>
</dbReference>
<dbReference type="OrthoDB" id="5978072at2759"/>
<gene>
    <name evidence="2" type="ORF">BIW11_09267</name>
</gene>
<dbReference type="STRING" id="418985.A0A1V9XKT0"/>
<evidence type="ECO:0000259" key="1">
    <source>
        <dbReference type="PROSITE" id="PS51144"/>
    </source>
</evidence>
<dbReference type="PROSITE" id="PS51144">
    <property type="entry name" value="ALPHA_CA_2"/>
    <property type="match status" value="1"/>
</dbReference>
<organism evidence="2 3">
    <name type="scientific">Tropilaelaps mercedesae</name>
    <dbReference type="NCBI Taxonomy" id="418985"/>
    <lineage>
        <taxon>Eukaryota</taxon>
        <taxon>Metazoa</taxon>
        <taxon>Ecdysozoa</taxon>
        <taxon>Arthropoda</taxon>
        <taxon>Chelicerata</taxon>
        <taxon>Arachnida</taxon>
        <taxon>Acari</taxon>
        <taxon>Parasitiformes</taxon>
        <taxon>Mesostigmata</taxon>
        <taxon>Gamasina</taxon>
        <taxon>Dermanyssoidea</taxon>
        <taxon>Laelapidae</taxon>
        <taxon>Tropilaelaps</taxon>
    </lineage>
</organism>
<dbReference type="InterPro" id="IPR001148">
    <property type="entry name" value="CA_dom"/>
</dbReference>
<evidence type="ECO:0000313" key="3">
    <source>
        <dbReference type="Proteomes" id="UP000192247"/>
    </source>
</evidence>
<keyword evidence="3" id="KW-1185">Reference proteome</keyword>
<accession>A0A1V9XKT0</accession>
<dbReference type="AlphaFoldDB" id="A0A1V9XKT0"/>
<dbReference type="SUPFAM" id="SSF51069">
    <property type="entry name" value="Carbonic anhydrase"/>
    <property type="match status" value="1"/>
</dbReference>
<comment type="caution">
    <text evidence="2">The sequence shown here is derived from an EMBL/GenBank/DDBJ whole genome shotgun (WGS) entry which is preliminary data.</text>
</comment>
<sequence length="100" mass="11895">WIVMNKPVYVTKQQLYLLRKLMQGDNVNPKAPMWDNFRPPLPLNRRVTWTNIDLHNNKAQNGQKESNCPRMKRETGYRVNPKYTEPVTLDDLEDLDKELL</sequence>
<dbReference type="InParanoid" id="A0A1V9XKT0"/>
<dbReference type="Gene3D" id="3.10.200.10">
    <property type="entry name" value="Alpha carbonic anhydrase"/>
    <property type="match status" value="1"/>
</dbReference>
<dbReference type="EMBL" id="MNPL01008640">
    <property type="protein sequence ID" value="OQR74150.1"/>
    <property type="molecule type" value="Genomic_DNA"/>
</dbReference>
<feature type="domain" description="Alpha-carbonic anhydrase" evidence="1">
    <location>
        <begin position="1"/>
        <end position="52"/>
    </location>
</feature>
<name>A0A1V9XKT0_9ACAR</name>
<feature type="non-terminal residue" evidence="2">
    <location>
        <position position="1"/>
    </location>
</feature>
<dbReference type="Proteomes" id="UP000192247">
    <property type="component" value="Unassembled WGS sequence"/>
</dbReference>
<reference evidence="2 3" key="1">
    <citation type="journal article" date="2017" name="Gigascience">
        <title>Draft genome of the honey bee ectoparasitic mite, Tropilaelaps mercedesae, is shaped by the parasitic life history.</title>
        <authorList>
            <person name="Dong X."/>
            <person name="Armstrong S.D."/>
            <person name="Xia D."/>
            <person name="Makepeace B.L."/>
            <person name="Darby A.C."/>
            <person name="Kadowaki T."/>
        </authorList>
    </citation>
    <scope>NUCLEOTIDE SEQUENCE [LARGE SCALE GENOMIC DNA]</scope>
    <source>
        <strain evidence="2">Wuxi-XJTLU</strain>
    </source>
</reference>
<dbReference type="Pfam" id="PF00194">
    <property type="entry name" value="Carb_anhydrase"/>
    <property type="match status" value="1"/>
</dbReference>